<proteinExistence type="predicted"/>
<reference evidence="2" key="1">
    <citation type="journal article" date="2023" name="Hortic. Res.">
        <title>A chromosome-level phased genome enabling allele-level studies in sweet orange: a case study on citrus Huanglongbing tolerance.</title>
        <authorList>
            <person name="Wu B."/>
            <person name="Yu Q."/>
            <person name="Deng Z."/>
            <person name="Duan Y."/>
            <person name="Luo F."/>
            <person name="Gmitter F. Jr."/>
        </authorList>
    </citation>
    <scope>NUCLEOTIDE SEQUENCE [LARGE SCALE GENOMIC DNA]</scope>
    <source>
        <strain evidence="2">cv. Valencia</strain>
    </source>
</reference>
<protein>
    <submittedName>
        <fullName evidence="1">GPI-anchored protein LLG3</fullName>
    </submittedName>
</protein>
<dbReference type="Proteomes" id="UP000829398">
    <property type="component" value="Chromosome 2"/>
</dbReference>
<keyword evidence="2" id="KW-1185">Reference proteome</keyword>
<name>A0ACB8N5Q5_CITSI</name>
<accession>A0ACB8N5Q5</accession>
<evidence type="ECO:0000313" key="2">
    <source>
        <dbReference type="Proteomes" id="UP000829398"/>
    </source>
</evidence>
<comment type="caution">
    <text evidence="1">The sequence shown here is derived from an EMBL/GenBank/DDBJ whole genome shotgun (WGS) entry which is preliminary data.</text>
</comment>
<gene>
    <name evidence="1" type="ORF">KPL71_004233</name>
</gene>
<dbReference type="EMBL" id="CM039171">
    <property type="protein sequence ID" value="KAH9792700.1"/>
    <property type="molecule type" value="Genomic_DNA"/>
</dbReference>
<sequence>MNIKGMAITTWEIFCKRVNPLQESEIVSLISEKRETMSFDHCVQFILFSLLIQWAASSSVVSDDIFESYKATSRNLLQVKEKCPENFEDKNYTIITSRCKGPEYPADQCCPAFKEFACPIRDKINDPKTDCAQTMFSYINLYGRFPPGLFAHKCREGKEGLKCDEPTLPPSGSAAAVHSTSLLLTAGFLVLLPLML</sequence>
<evidence type="ECO:0000313" key="1">
    <source>
        <dbReference type="EMBL" id="KAH9792700.1"/>
    </source>
</evidence>
<organism evidence="1 2">
    <name type="scientific">Citrus sinensis</name>
    <name type="common">Sweet orange</name>
    <name type="synonym">Citrus aurantium var. sinensis</name>
    <dbReference type="NCBI Taxonomy" id="2711"/>
    <lineage>
        <taxon>Eukaryota</taxon>
        <taxon>Viridiplantae</taxon>
        <taxon>Streptophyta</taxon>
        <taxon>Embryophyta</taxon>
        <taxon>Tracheophyta</taxon>
        <taxon>Spermatophyta</taxon>
        <taxon>Magnoliopsida</taxon>
        <taxon>eudicotyledons</taxon>
        <taxon>Gunneridae</taxon>
        <taxon>Pentapetalae</taxon>
        <taxon>rosids</taxon>
        <taxon>malvids</taxon>
        <taxon>Sapindales</taxon>
        <taxon>Rutaceae</taxon>
        <taxon>Aurantioideae</taxon>
        <taxon>Citrus</taxon>
    </lineage>
</organism>